<dbReference type="Gene3D" id="3.40.630.30">
    <property type="match status" value="1"/>
</dbReference>
<dbReference type="Proteomes" id="UP000824116">
    <property type="component" value="Unassembled WGS sequence"/>
</dbReference>
<dbReference type="EC" id="2.3.1.-" evidence="2"/>
<accession>A0A9D2G9B6</accession>
<dbReference type="SUPFAM" id="SSF55729">
    <property type="entry name" value="Acyl-CoA N-acyltransferases (Nat)"/>
    <property type="match status" value="1"/>
</dbReference>
<gene>
    <name evidence="2" type="ORF">H9723_05075</name>
</gene>
<feature type="domain" description="N-acetyltransferase" evidence="1">
    <location>
        <begin position="1"/>
        <end position="155"/>
    </location>
</feature>
<protein>
    <submittedName>
        <fullName evidence="2">GNAT family N-acetyltransferase</fullName>
        <ecNumber evidence="2">2.3.1.-</ecNumber>
    </submittedName>
</protein>
<dbReference type="Pfam" id="PF13673">
    <property type="entry name" value="Acetyltransf_10"/>
    <property type="match status" value="1"/>
</dbReference>
<name>A0A9D2G9B6_9FIRM</name>
<reference evidence="2" key="1">
    <citation type="journal article" date="2021" name="PeerJ">
        <title>Extensive microbial diversity within the chicken gut microbiome revealed by metagenomics and culture.</title>
        <authorList>
            <person name="Gilroy R."/>
            <person name="Ravi A."/>
            <person name="Getino M."/>
            <person name="Pursley I."/>
            <person name="Horton D.L."/>
            <person name="Alikhan N.F."/>
            <person name="Baker D."/>
            <person name="Gharbi K."/>
            <person name="Hall N."/>
            <person name="Watson M."/>
            <person name="Adriaenssens E.M."/>
            <person name="Foster-Nyarko E."/>
            <person name="Jarju S."/>
            <person name="Secka A."/>
            <person name="Antonio M."/>
            <person name="Oren A."/>
            <person name="Chaudhuri R.R."/>
            <person name="La Ragione R."/>
            <person name="Hildebrand F."/>
            <person name="Pallen M.J."/>
        </authorList>
    </citation>
    <scope>NUCLEOTIDE SEQUENCE</scope>
    <source>
        <strain evidence="2">CHK196-3914</strain>
    </source>
</reference>
<evidence type="ECO:0000259" key="1">
    <source>
        <dbReference type="PROSITE" id="PS51186"/>
    </source>
</evidence>
<sequence>MILRRYRTEDCEEMADLFCDTVHSVNAEDYTEEQLNAWAPGKVNLKEWDKSFQEHVTAVAVEKKNGAERIIGFGDMDSKGYLDRLYVHKDYQRQGVATAISDELERAVKAGKYTTHASITARPFFQKRGYRVVREQQVERCGILLTNFVMEKLIEKREKENG</sequence>
<reference evidence="2" key="2">
    <citation type="submission" date="2021-04" db="EMBL/GenBank/DDBJ databases">
        <authorList>
            <person name="Gilroy R."/>
        </authorList>
    </citation>
    <scope>NUCLEOTIDE SEQUENCE</scope>
    <source>
        <strain evidence="2">CHK196-3914</strain>
    </source>
</reference>
<dbReference type="InterPro" id="IPR052564">
    <property type="entry name" value="N-acetyltrans/Recomb-assoc"/>
</dbReference>
<dbReference type="PANTHER" id="PTHR43451:SF1">
    <property type="entry name" value="ACETYLTRANSFERASE"/>
    <property type="match status" value="1"/>
</dbReference>
<dbReference type="PANTHER" id="PTHR43451">
    <property type="entry name" value="ACETYLTRANSFERASE (GNAT) FAMILY PROTEIN"/>
    <property type="match status" value="1"/>
</dbReference>
<dbReference type="GO" id="GO:0016747">
    <property type="term" value="F:acyltransferase activity, transferring groups other than amino-acyl groups"/>
    <property type="evidence" value="ECO:0007669"/>
    <property type="project" value="InterPro"/>
</dbReference>
<organism evidence="2 3">
    <name type="scientific">Candidatus Mediterraneibacter stercoravium</name>
    <dbReference type="NCBI Taxonomy" id="2838685"/>
    <lineage>
        <taxon>Bacteria</taxon>
        <taxon>Bacillati</taxon>
        <taxon>Bacillota</taxon>
        <taxon>Clostridia</taxon>
        <taxon>Lachnospirales</taxon>
        <taxon>Lachnospiraceae</taxon>
        <taxon>Mediterraneibacter</taxon>
    </lineage>
</organism>
<dbReference type="AlphaFoldDB" id="A0A9D2G9B6"/>
<proteinExistence type="predicted"/>
<dbReference type="PROSITE" id="PS51186">
    <property type="entry name" value="GNAT"/>
    <property type="match status" value="1"/>
</dbReference>
<dbReference type="EMBL" id="DXAY01000120">
    <property type="protein sequence ID" value="HIZ74605.1"/>
    <property type="molecule type" value="Genomic_DNA"/>
</dbReference>
<dbReference type="InterPro" id="IPR000182">
    <property type="entry name" value="GNAT_dom"/>
</dbReference>
<comment type="caution">
    <text evidence="2">The sequence shown here is derived from an EMBL/GenBank/DDBJ whole genome shotgun (WGS) entry which is preliminary data.</text>
</comment>
<evidence type="ECO:0000313" key="2">
    <source>
        <dbReference type="EMBL" id="HIZ74605.1"/>
    </source>
</evidence>
<dbReference type="CDD" id="cd04301">
    <property type="entry name" value="NAT_SF"/>
    <property type="match status" value="1"/>
</dbReference>
<keyword evidence="2" id="KW-0012">Acyltransferase</keyword>
<keyword evidence="2" id="KW-0808">Transferase</keyword>
<evidence type="ECO:0000313" key="3">
    <source>
        <dbReference type="Proteomes" id="UP000824116"/>
    </source>
</evidence>
<dbReference type="InterPro" id="IPR016181">
    <property type="entry name" value="Acyl_CoA_acyltransferase"/>
</dbReference>